<reference evidence="2 3" key="1">
    <citation type="submission" date="2017-04" db="EMBL/GenBank/DDBJ databases">
        <title>High diversity of culturable Acinetobacter species in natural soil and water ecosystems.</title>
        <authorList>
            <person name="Nemec A."/>
            <person name="Radolfova-Krizova L."/>
        </authorList>
    </citation>
    <scope>NUCLEOTIDE SEQUENCE [LARGE SCALE GENOMIC DNA]</scope>
    <source>
        <strain evidence="2 3">ANC 4999</strain>
    </source>
</reference>
<keyword evidence="1" id="KW-1133">Transmembrane helix</keyword>
<organism evidence="2 3">
    <name type="scientific">Acinetobacter silvestris</name>
    <dbReference type="NCBI Taxonomy" id="1977882"/>
    <lineage>
        <taxon>Bacteria</taxon>
        <taxon>Pseudomonadati</taxon>
        <taxon>Pseudomonadota</taxon>
        <taxon>Gammaproteobacteria</taxon>
        <taxon>Moraxellales</taxon>
        <taxon>Moraxellaceae</taxon>
        <taxon>Acinetobacter</taxon>
    </lineage>
</organism>
<protein>
    <recommendedName>
        <fullName evidence="4">Type4 fimbrial accessory protein</fullName>
    </recommendedName>
</protein>
<evidence type="ECO:0008006" key="4">
    <source>
        <dbReference type="Google" id="ProtNLM"/>
    </source>
</evidence>
<dbReference type="STRING" id="1977882.B9T28_00485"/>
<dbReference type="EMBL" id="NEGB01000001">
    <property type="protein sequence ID" value="OTG67156.1"/>
    <property type="molecule type" value="Genomic_DNA"/>
</dbReference>
<keyword evidence="1" id="KW-0472">Membrane</keyword>
<comment type="caution">
    <text evidence="2">The sequence shown here is derived from an EMBL/GenBank/DDBJ whole genome shotgun (WGS) entry which is preliminary data.</text>
</comment>
<feature type="transmembrane region" description="Helical" evidence="1">
    <location>
        <begin position="45"/>
        <end position="65"/>
    </location>
</feature>
<evidence type="ECO:0000313" key="2">
    <source>
        <dbReference type="EMBL" id="OTG67156.1"/>
    </source>
</evidence>
<gene>
    <name evidence="2" type="ORF">B9T28_00485</name>
</gene>
<name>A0A1Y3CNG9_9GAMM</name>
<feature type="transmembrane region" description="Helical" evidence="1">
    <location>
        <begin position="12"/>
        <end position="33"/>
    </location>
</feature>
<evidence type="ECO:0000313" key="3">
    <source>
        <dbReference type="Proteomes" id="UP000242765"/>
    </source>
</evidence>
<keyword evidence="1" id="KW-0812">Transmembrane</keyword>
<accession>A0A1Y3CNG9</accession>
<evidence type="ECO:0000256" key="1">
    <source>
        <dbReference type="SAM" id="Phobius"/>
    </source>
</evidence>
<dbReference type="Proteomes" id="UP000242765">
    <property type="component" value="Unassembled WGS sequence"/>
</dbReference>
<proteinExistence type="predicted"/>
<feature type="transmembrane region" description="Helical" evidence="1">
    <location>
        <begin position="77"/>
        <end position="96"/>
    </location>
</feature>
<dbReference type="InterPro" id="IPR047814">
    <property type="entry name" value="TfpX/TfpZ-like"/>
</dbReference>
<sequence>MNWKNRFYAMGVHALFSLVLLSIALILVFKLWYPAPLDQAMGVTQVFWVILAIDLILGPLLTFVIFNPKKKELKWDLLIIVLIQLSAYVYGLYTVAQGRPVWQVFVVDDIELVRAIDLDSTSKRKNDNEYQAKLFSQPRWVAAVYSLDPHVASQQKQDEMFGKSLASRPETYQSLQNRSEQIKAKVQNLDNLFKFNAKADVEKKLSAFNNFKIIGFLPVKSLSKDMVVLIGENAQPIAIIDLRPWS</sequence>
<dbReference type="NCBIfam" id="NF041437">
    <property type="entry name" value="TfpZ"/>
    <property type="match status" value="1"/>
</dbReference>
<dbReference type="AlphaFoldDB" id="A0A1Y3CNG9"/>
<keyword evidence="3" id="KW-1185">Reference proteome</keyword>